<proteinExistence type="predicted"/>
<evidence type="ECO:0000256" key="2">
    <source>
        <dbReference type="SAM" id="SignalP"/>
    </source>
</evidence>
<dbReference type="InParanoid" id="B2W8A4"/>
<protein>
    <submittedName>
        <fullName evidence="3">Uncharacterized protein</fullName>
    </submittedName>
</protein>
<feature type="compositionally biased region" description="Low complexity" evidence="1">
    <location>
        <begin position="39"/>
        <end position="48"/>
    </location>
</feature>
<dbReference type="HOGENOM" id="CLU_2074341_0_0_1"/>
<evidence type="ECO:0000313" key="4">
    <source>
        <dbReference type="Proteomes" id="UP000001471"/>
    </source>
</evidence>
<reference evidence="4" key="1">
    <citation type="journal article" date="2013" name="G3 (Bethesda)">
        <title>Comparative genomics of a plant-pathogenic fungus, Pyrenophora tritici-repentis, reveals transduplication and the impact of repeat elements on pathogenicity and population divergence.</title>
        <authorList>
            <person name="Manning V.A."/>
            <person name="Pandelova I."/>
            <person name="Dhillon B."/>
            <person name="Wilhelm L.J."/>
            <person name="Goodwin S.B."/>
            <person name="Berlin A.M."/>
            <person name="Figueroa M."/>
            <person name="Freitag M."/>
            <person name="Hane J.K."/>
            <person name="Henrissat B."/>
            <person name="Holman W.H."/>
            <person name="Kodira C.D."/>
            <person name="Martin J."/>
            <person name="Oliver R.P."/>
            <person name="Robbertse B."/>
            <person name="Schackwitz W."/>
            <person name="Schwartz D.C."/>
            <person name="Spatafora J.W."/>
            <person name="Turgeon B.G."/>
            <person name="Yandava C."/>
            <person name="Young S."/>
            <person name="Zhou S."/>
            <person name="Zeng Q."/>
            <person name="Grigoriev I.V."/>
            <person name="Ma L.-J."/>
            <person name="Ciuffetti L.M."/>
        </authorList>
    </citation>
    <scope>NUCLEOTIDE SEQUENCE [LARGE SCALE GENOMIC DNA]</scope>
    <source>
        <strain evidence="4">Pt-1C-BFP</strain>
    </source>
</reference>
<feature type="chain" id="PRO_5002784577" evidence="2">
    <location>
        <begin position="17"/>
        <end position="118"/>
    </location>
</feature>
<dbReference type="EMBL" id="DS231619">
    <property type="protein sequence ID" value="EDU48962.1"/>
    <property type="molecule type" value="Genomic_DNA"/>
</dbReference>
<feature type="signal peptide" evidence="2">
    <location>
        <begin position="1"/>
        <end position="16"/>
    </location>
</feature>
<dbReference type="Proteomes" id="UP000001471">
    <property type="component" value="Unassembled WGS sequence"/>
</dbReference>
<evidence type="ECO:0000313" key="3">
    <source>
        <dbReference type="EMBL" id="EDU48962.1"/>
    </source>
</evidence>
<evidence type="ECO:0000256" key="1">
    <source>
        <dbReference type="SAM" id="MobiDB-lite"/>
    </source>
</evidence>
<accession>B2W8A4</accession>
<dbReference type="AlphaFoldDB" id="B2W8A4"/>
<organism evidence="3 4">
    <name type="scientific">Pyrenophora tritici-repentis (strain Pt-1C-BFP)</name>
    <name type="common">Wheat tan spot fungus</name>
    <name type="synonym">Drechslera tritici-repentis</name>
    <dbReference type="NCBI Taxonomy" id="426418"/>
    <lineage>
        <taxon>Eukaryota</taxon>
        <taxon>Fungi</taxon>
        <taxon>Dikarya</taxon>
        <taxon>Ascomycota</taxon>
        <taxon>Pezizomycotina</taxon>
        <taxon>Dothideomycetes</taxon>
        <taxon>Pleosporomycetidae</taxon>
        <taxon>Pleosporales</taxon>
        <taxon>Pleosporineae</taxon>
        <taxon>Pleosporaceae</taxon>
        <taxon>Pyrenophora</taxon>
    </lineage>
</organism>
<keyword evidence="2" id="KW-0732">Signal</keyword>
<feature type="region of interest" description="Disordered" evidence="1">
    <location>
        <begin position="37"/>
        <end position="64"/>
    </location>
</feature>
<sequence>MKFLIVCAALLGLAAAVPNAHFKNAVRDSDACNGVQCEGTTPSTGTHPPSRPPTKARSDEAAMEKRVNHSLQYADRAALMAGIRWLAHLVVVEDVELHCEVVSYPASTQRLSTPIYAK</sequence>
<name>B2W8A4_PYRTR</name>
<gene>
    <name evidence="3" type="ORF">PTRG_06042</name>
</gene>